<dbReference type="OrthoDB" id="9833325at2"/>
<evidence type="ECO:0000313" key="1">
    <source>
        <dbReference type="EMBL" id="AXV09460.1"/>
    </source>
</evidence>
<reference evidence="1 2" key="1">
    <citation type="submission" date="2018-09" db="EMBL/GenBank/DDBJ databases">
        <title>Complete genome sequence of Euzebya sp. DY32-46 isolated from seawater of Pacific Ocean.</title>
        <authorList>
            <person name="Xu L."/>
            <person name="Wu Y.-H."/>
            <person name="Xu X.-W."/>
        </authorList>
    </citation>
    <scope>NUCLEOTIDE SEQUENCE [LARGE SCALE GENOMIC DNA]</scope>
    <source>
        <strain evidence="1 2">DY32-46</strain>
    </source>
</reference>
<protein>
    <submittedName>
        <fullName evidence="1">Uncharacterized protein</fullName>
    </submittedName>
</protein>
<dbReference type="Proteomes" id="UP000264006">
    <property type="component" value="Chromosome"/>
</dbReference>
<dbReference type="AlphaFoldDB" id="A0A346Y4R3"/>
<accession>A0A346Y4R3</accession>
<proteinExistence type="predicted"/>
<evidence type="ECO:0000313" key="2">
    <source>
        <dbReference type="Proteomes" id="UP000264006"/>
    </source>
</evidence>
<organism evidence="1 2">
    <name type="scientific">Euzebya pacifica</name>
    <dbReference type="NCBI Taxonomy" id="1608957"/>
    <lineage>
        <taxon>Bacteria</taxon>
        <taxon>Bacillati</taxon>
        <taxon>Actinomycetota</taxon>
        <taxon>Nitriliruptoria</taxon>
        <taxon>Euzebyales</taxon>
    </lineage>
</organism>
<dbReference type="RefSeq" id="WP_114593635.1">
    <property type="nucleotide sequence ID" value="NZ_CP031165.1"/>
</dbReference>
<keyword evidence="2" id="KW-1185">Reference proteome</keyword>
<gene>
    <name evidence="1" type="ORF">DVS28_a4799</name>
</gene>
<sequence>MPSDAGAASVATGLALAVMGLVAVELAARAAVRARTAALIADVIDPSDDLAVTVPIVPLLPSLLRRRVPFVLASCQRAVLPGVEMEQVRLSLVGLVIGTRLDVVAGSGLLVAHIPAAEVLRRAGVPGSLEIGDGAVTVRWPRTGFAGMPRVGMRLRPTLVGDRIRLLPTPLSMSLPPLPGGTTLTTVEAGDAALVVTARLELPTLLNAR</sequence>
<dbReference type="EMBL" id="CP031165">
    <property type="protein sequence ID" value="AXV09460.1"/>
    <property type="molecule type" value="Genomic_DNA"/>
</dbReference>
<name>A0A346Y4R3_9ACTN</name>
<dbReference type="KEGG" id="euz:DVS28_a4799"/>